<feature type="transmembrane region" description="Helical" evidence="1">
    <location>
        <begin position="158"/>
        <end position="179"/>
    </location>
</feature>
<keyword evidence="3" id="KW-1185">Reference proteome</keyword>
<evidence type="ECO:0000313" key="2">
    <source>
        <dbReference type="EMBL" id="MFC3959418.1"/>
    </source>
</evidence>
<proteinExistence type="predicted"/>
<keyword evidence="1" id="KW-1133">Transmembrane helix</keyword>
<keyword evidence="1" id="KW-0812">Transmembrane</keyword>
<reference evidence="2 3" key="1">
    <citation type="journal article" date="2019" name="Int. J. Syst. Evol. Microbiol.">
        <title>The Global Catalogue of Microorganisms (GCM) 10K type strain sequencing project: providing services to taxonomists for standard genome sequencing and annotation.</title>
        <authorList>
            <consortium name="The Broad Institute Genomics Platform"/>
            <consortium name="The Broad Institute Genome Sequencing Center for Infectious Disease"/>
            <person name="Wu L."/>
            <person name="Ma J."/>
        </authorList>
    </citation>
    <scope>NUCLEOTIDE SEQUENCE [LARGE SCALE GENOMIC DNA]</scope>
    <source>
        <strain evidence="2 3">IBRC-M 10256</strain>
    </source>
</reference>
<accession>A0ABD5NQX3</accession>
<dbReference type="GeneID" id="73902041"/>
<comment type="caution">
    <text evidence="2">The sequence shown here is derived from an EMBL/GenBank/DDBJ whole genome shotgun (WGS) entry which is preliminary data.</text>
</comment>
<evidence type="ECO:0000313" key="3">
    <source>
        <dbReference type="Proteomes" id="UP001595846"/>
    </source>
</evidence>
<feature type="transmembrane region" description="Helical" evidence="1">
    <location>
        <begin position="300"/>
        <end position="322"/>
    </location>
</feature>
<keyword evidence="1" id="KW-0472">Membrane</keyword>
<feature type="transmembrane region" description="Helical" evidence="1">
    <location>
        <begin position="111"/>
        <end position="132"/>
    </location>
</feature>
<protein>
    <submittedName>
        <fullName evidence="2">Uncharacterized protein</fullName>
    </submittedName>
</protein>
<feature type="transmembrane region" description="Helical" evidence="1">
    <location>
        <begin position="12"/>
        <end position="30"/>
    </location>
</feature>
<dbReference type="EMBL" id="JBHSAQ010000013">
    <property type="protein sequence ID" value="MFC3959418.1"/>
    <property type="molecule type" value="Genomic_DNA"/>
</dbReference>
<evidence type="ECO:0000256" key="1">
    <source>
        <dbReference type="SAM" id="Phobius"/>
    </source>
</evidence>
<feature type="transmembrane region" description="Helical" evidence="1">
    <location>
        <begin position="70"/>
        <end position="91"/>
    </location>
</feature>
<feature type="transmembrane region" description="Helical" evidence="1">
    <location>
        <begin position="211"/>
        <end position="233"/>
    </location>
</feature>
<feature type="transmembrane region" description="Helical" evidence="1">
    <location>
        <begin position="411"/>
        <end position="431"/>
    </location>
</feature>
<feature type="transmembrane region" description="Helical" evidence="1">
    <location>
        <begin position="272"/>
        <end position="293"/>
    </location>
</feature>
<dbReference type="RefSeq" id="WP_256532934.1">
    <property type="nucleotide sequence ID" value="NZ_CP101824.1"/>
</dbReference>
<sequence length="435" mass="44296">MSASATTRGSRAFVAVGVCWFVAFNAAVLAGTSRSAATVLGLHGFVFAVIFGKAYALVPSYFDRQLRFPRAPLVHLPLAVVGVVGLFGGRLTPGDPLSGLLSTAVVPADQLLAVGAAAWLAGVCVFVASLGWSLRDNLTGAETGTAGANQHRRRVDRAANAVVPLVALYLVWGSLLPVLDAFDVRPAPLVLDLGPLSSDPVAVTLVPTGPAASHVLAAGAATLMLFGVGFRLLPRFLVGTPRTSLVVVALATGAVAPFFLAVDFYGGTLFTAGATLLAAAIAAYAVVVLELVVTSDRRRVGFPAIAVGAVFGLAVVALGWGMGVHGLDPTLAAAHYRLALGGFLGLTIVGVSFQFYPPAIGEAPGVGDRGATVVIAALAAGFAIEAIGVGLGTIDPWSPVDVLDPGFVRTAGAGLVVVGSLGYAWIVLSLFEQRR</sequence>
<feature type="transmembrane region" description="Helical" evidence="1">
    <location>
        <begin position="245"/>
        <end position="266"/>
    </location>
</feature>
<gene>
    <name evidence="2" type="ORF">ACFOUR_13725</name>
</gene>
<name>A0ABD5NQX3_9EURY</name>
<feature type="transmembrane region" description="Helical" evidence="1">
    <location>
        <begin position="334"/>
        <end position="359"/>
    </location>
</feature>
<organism evidence="2 3">
    <name type="scientific">Halovivax cerinus</name>
    <dbReference type="NCBI Taxonomy" id="1487865"/>
    <lineage>
        <taxon>Archaea</taxon>
        <taxon>Methanobacteriati</taxon>
        <taxon>Methanobacteriota</taxon>
        <taxon>Stenosarchaea group</taxon>
        <taxon>Halobacteria</taxon>
        <taxon>Halobacteriales</taxon>
        <taxon>Natrialbaceae</taxon>
        <taxon>Halovivax</taxon>
    </lineage>
</organism>
<feature type="transmembrane region" description="Helical" evidence="1">
    <location>
        <begin position="36"/>
        <end position="58"/>
    </location>
</feature>
<feature type="transmembrane region" description="Helical" evidence="1">
    <location>
        <begin position="371"/>
        <end position="391"/>
    </location>
</feature>
<dbReference type="AlphaFoldDB" id="A0ABD5NQX3"/>
<dbReference type="Proteomes" id="UP001595846">
    <property type="component" value="Unassembled WGS sequence"/>
</dbReference>